<dbReference type="AlphaFoldDB" id="A0A195FED1"/>
<dbReference type="GO" id="GO:0005576">
    <property type="term" value="C:extracellular region"/>
    <property type="evidence" value="ECO:0007669"/>
    <property type="project" value="UniProtKB-SubCell"/>
</dbReference>
<dbReference type="InterPro" id="IPR017996">
    <property type="entry name" value="MRJP/yellow-related"/>
</dbReference>
<gene>
    <name evidence="7" type="ORF">ALC56_07045</name>
</gene>
<dbReference type="STRING" id="34720.A0A195FED1"/>
<dbReference type="Gene3D" id="2.120.10.30">
    <property type="entry name" value="TolB, C-terminal domain"/>
    <property type="match status" value="1"/>
</dbReference>
<sequence length="400" mass="45598">MTHPSLIVLLVIANKSFGVKLEDRYKWKYIDYMWNNLQKQEVIKSDNYDPIKNILFDVDEAPDGRVFVTILRDKGVPASVATISNERGPGGPLLSPYPNWSWYNDTTDCNNNIISVLRISIKCNHLFALDFGKKDGLQGDRICPPKLLIFNLENDMLVDHVTIPSNIADNKNGRGLLATPLAYVRDCRRIDNAIVSIFSDFTRFCRIESNFMKPTHPNFTIENESFYLEDSIVDLFYAPLAGNRILKMNKHTLRKCSKLNNSEANRLTKIVGILSGQTGPMASQDNVIFFSNIPETSILCADTTKKFDPSNSVIIAQNSKKLQFPGGLKVIRHKERKVRKHKEGKLLIATNRLQRVFNNNLNLNETNFRILELDIIKIKKTKCFDSNYHGHKPEHNTLSS</sequence>
<evidence type="ECO:0000313" key="8">
    <source>
        <dbReference type="Proteomes" id="UP000078541"/>
    </source>
</evidence>
<dbReference type="Proteomes" id="UP000078541">
    <property type="component" value="Unassembled WGS sequence"/>
</dbReference>
<keyword evidence="4 6" id="KW-0732">Signal</keyword>
<accession>A0A195FED1</accession>
<feature type="chain" id="PRO_5008271363" evidence="6">
    <location>
        <begin position="19"/>
        <end position="400"/>
    </location>
</feature>
<evidence type="ECO:0000313" key="7">
    <source>
        <dbReference type="EMBL" id="KYN38562.1"/>
    </source>
</evidence>
<evidence type="ECO:0000256" key="2">
    <source>
        <dbReference type="ARBA" id="ARBA00009127"/>
    </source>
</evidence>
<evidence type="ECO:0000256" key="4">
    <source>
        <dbReference type="ARBA" id="ARBA00022729"/>
    </source>
</evidence>
<comment type="similarity">
    <text evidence="2">Belongs to the major royal jelly protein family.</text>
</comment>
<name>A0A195FED1_9HYME</name>
<evidence type="ECO:0000256" key="6">
    <source>
        <dbReference type="SAM" id="SignalP"/>
    </source>
</evidence>
<organism evidence="7 8">
    <name type="scientific">Trachymyrmex septentrionalis</name>
    <dbReference type="NCBI Taxonomy" id="34720"/>
    <lineage>
        <taxon>Eukaryota</taxon>
        <taxon>Metazoa</taxon>
        <taxon>Ecdysozoa</taxon>
        <taxon>Arthropoda</taxon>
        <taxon>Hexapoda</taxon>
        <taxon>Insecta</taxon>
        <taxon>Pterygota</taxon>
        <taxon>Neoptera</taxon>
        <taxon>Endopterygota</taxon>
        <taxon>Hymenoptera</taxon>
        <taxon>Apocrita</taxon>
        <taxon>Aculeata</taxon>
        <taxon>Formicoidea</taxon>
        <taxon>Formicidae</taxon>
        <taxon>Myrmicinae</taxon>
        <taxon>Trachymyrmex</taxon>
    </lineage>
</organism>
<comment type="subcellular location">
    <subcellularLocation>
        <location evidence="1">Secreted</location>
    </subcellularLocation>
</comment>
<dbReference type="InterPro" id="IPR011042">
    <property type="entry name" value="6-blade_b-propeller_TolB-like"/>
</dbReference>
<evidence type="ECO:0000256" key="1">
    <source>
        <dbReference type="ARBA" id="ARBA00004613"/>
    </source>
</evidence>
<protein>
    <submittedName>
        <fullName evidence="7">Major royal jelly protein 2</fullName>
    </submittedName>
</protein>
<dbReference type="PANTHER" id="PTHR10009">
    <property type="entry name" value="PROTEIN YELLOW-RELATED"/>
    <property type="match status" value="1"/>
</dbReference>
<reference evidence="7 8" key="1">
    <citation type="submission" date="2016-03" db="EMBL/GenBank/DDBJ databases">
        <title>Trachymyrmex septentrionalis WGS genome.</title>
        <authorList>
            <person name="Nygaard S."/>
            <person name="Hu H."/>
            <person name="Boomsma J."/>
            <person name="Zhang G."/>
        </authorList>
    </citation>
    <scope>NUCLEOTIDE SEQUENCE [LARGE SCALE GENOMIC DNA]</scope>
    <source>
        <strain evidence="7">Tsep2-gDNA-1</strain>
        <tissue evidence="7">Whole body</tissue>
    </source>
</reference>
<keyword evidence="3" id="KW-0964">Secreted</keyword>
<dbReference type="Pfam" id="PF03022">
    <property type="entry name" value="MRJP"/>
    <property type="match status" value="1"/>
</dbReference>
<proteinExistence type="inferred from homology"/>
<feature type="signal peptide" evidence="6">
    <location>
        <begin position="1"/>
        <end position="18"/>
    </location>
</feature>
<evidence type="ECO:0000256" key="5">
    <source>
        <dbReference type="ARBA" id="ARBA00023180"/>
    </source>
</evidence>
<evidence type="ECO:0000256" key="3">
    <source>
        <dbReference type="ARBA" id="ARBA00022525"/>
    </source>
</evidence>
<keyword evidence="8" id="KW-1185">Reference proteome</keyword>
<keyword evidence="5" id="KW-0325">Glycoprotein</keyword>
<dbReference type="PRINTS" id="PR01366">
    <property type="entry name" value="ROYALJELLY"/>
</dbReference>
<dbReference type="PANTHER" id="PTHR10009:SF7">
    <property type="entry name" value="GH10609P-RELATED"/>
    <property type="match status" value="1"/>
</dbReference>
<dbReference type="EMBL" id="KQ981656">
    <property type="protein sequence ID" value="KYN38562.1"/>
    <property type="molecule type" value="Genomic_DNA"/>
</dbReference>